<evidence type="ECO:0000256" key="1">
    <source>
        <dbReference type="SAM" id="MobiDB-lite"/>
    </source>
</evidence>
<feature type="compositionally biased region" description="Basic and acidic residues" evidence="1">
    <location>
        <begin position="56"/>
        <end position="69"/>
    </location>
</feature>
<evidence type="ECO:0000313" key="2">
    <source>
        <dbReference type="EnsemblProtists" id="HpaP806539"/>
    </source>
</evidence>
<dbReference type="HOGENOM" id="CLU_1565879_0_0_1"/>
<accession>M4BJG1</accession>
<reference evidence="3" key="1">
    <citation type="journal article" date="2010" name="Science">
        <title>Signatures of adaptation to obligate biotrophy in the Hyaloperonospora arabidopsidis genome.</title>
        <authorList>
            <person name="Baxter L."/>
            <person name="Tripathy S."/>
            <person name="Ishaque N."/>
            <person name="Boot N."/>
            <person name="Cabral A."/>
            <person name="Kemen E."/>
            <person name="Thines M."/>
            <person name="Ah-Fong A."/>
            <person name="Anderson R."/>
            <person name="Badejoko W."/>
            <person name="Bittner-Eddy P."/>
            <person name="Boore J.L."/>
            <person name="Chibucos M.C."/>
            <person name="Coates M."/>
            <person name="Dehal P."/>
            <person name="Delehaunty K."/>
            <person name="Dong S."/>
            <person name="Downton P."/>
            <person name="Dumas B."/>
            <person name="Fabro G."/>
            <person name="Fronick C."/>
            <person name="Fuerstenberg S.I."/>
            <person name="Fulton L."/>
            <person name="Gaulin E."/>
            <person name="Govers F."/>
            <person name="Hughes L."/>
            <person name="Humphray S."/>
            <person name="Jiang R.H."/>
            <person name="Judelson H."/>
            <person name="Kamoun S."/>
            <person name="Kyung K."/>
            <person name="Meijer H."/>
            <person name="Minx P."/>
            <person name="Morris P."/>
            <person name="Nelson J."/>
            <person name="Phuntumart V."/>
            <person name="Qutob D."/>
            <person name="Rehmany A."/>
            <person name="Rougon-Cardoso A."/>
            <person name="Ryden P."/>
            <person name="Torto-Alalibo T."/>
            <person name="Studholme D."/>
            <person name="Wang Y."/>
            <person name="Win J."/>
            <person name="Wood J."/>
            <person name="Clifton S.W."/>
            <person name="Rogers J."/>
            <person name="Van den Ackerveken G."/>
            <person name="Jones J.D."/>
            <person name="McDowell J.M."/>
            <person name="Beynon J."/>
            <person name="Tyler B.M."/>
        </authorList>
    </citation>
    <scope>NUCLEOTIDE SEQUENCE [LARGE SCALE GENOMIC DNA]</scope>
    <source>
        <strain evidence="3">Emoy2</strain>
    </source>
</reference>
<name>M4BJG1_HYAAE</name>
<keyword evidence="3" id="KW-1185">Reference proteome</keyword>
<feature type="region of interest" description="Disordered" evidence="1">
    <location>
        <begin position="50"/>
        <end position="90"/>
    </location>
</feature>
<dbReference type="Pfam" id="PF14223">
    <property type="entry name" value="Retrotran_gag_2"/>
    <property type="match status" value="1"/>
</dbReference>
<protein>
    <submittedName>
        <fullName evidence="2">Uncharacterized protein</fullName>
    </submittedName>
</protein>
<dbReference type="InParanoid" id="M4BJG1"/>
<dbReference type="Proteomes" id="UP000011713">
    <property type="component" value="Unassembled WGS sequence"/>
</dbReference>
<evidence type="ECO:0000313" key="3">
    <source>
        <dbReference type="Proteomes" id="UP000011713"/>
    </source>
</evidence>
<organism evidence="2 3">
    <name type="scientific">Hyaloperonospora arabidopsidis (strain Emoy2)</name>
    <name type="common">Downy mildew agent</name>
    <name type="synonym">Peronospora arabidopsidis</name>
    <dbReference type="NCBI Taxonomy" id="559515"/>
    <lineage>
        <taxon>Eukaryota</taxon>
        <taxon>Sar</taxon>
        <taxon>Stramenopiles</taxon>
        <taxon>Oomycota</taxon>
        <taxon>Peronosporomycetes</taxon>
        <taxon>Peronosporales</taxon>
        <taxon>Peronosporaceae</taxon>
        <taxon>Hyaloperonospora</taxon>
    </lineage>
</organism>
<dbReference type="VEuPathDB" id="FungiDB:HpaG806539"/>
<dbReference type="AlphaFoldDB" id="M4BJG1"/>
<sequence length="171" mass="19615">MLHNRLSMNRRLHYFKMKDEMTMSKHLDSLMNWSWGLQTLNDPLDESRQLARKGHGRGDYGSRKNEGFKKASASSATETGISNVLAPPRNDNGDGLDRRLLIVGKLADRNMSEKLRQGSWVIWTKSKAVASLQIFGDTYVMESHQDMAQYVEYAQVEDEWELWHLGTPDGQ</sequence>
<dbReference type="EMBL" id="JH598320">
    <property type="status" value="NOT_ANNOTATED_CDS"/>
    <property type="molecule type" value="Genomic_DNA"/>
</dbReference>
<feature type="compositionally biased region" description="Polar residues" evidence="1">
    <location>
        <begin position="72"/>
        <end position="82"/>
    </location>
</feature>
<reference evidence="2" key="2">
    <citation type="submission" date="2015-06" db="UniProtKB">
        <authorList>
            <consortium name="EnsemblProtists"/>
        </authorList>
    </citation>
    <scope>IDENTIFICATION</scope>
    <source>
        <strain evidence="2">Emoy2</strain>
    </source>
</reference>
<proteinExistence type="predicted"/>
<dbReference type="EnsemblProtists" id="HpaT806539">
    <property type="protein sequence ID" value="HpaP806539"/>
    <property type="gene ID" value="HpaG806539"/>
</dbReference>